<sequence>MVKRYEDWKGDLHDFLKIGDLVDDEITDHFLNVLPPATWTGSLIQMGEPYSHVGGKATFATLKKTPEGWAYAGHCYRGENTSTGK</sequence>
<name>A0ABQ6NTS2_9BACL</name>
<dbReference type="RefSeq" id="WP_317981472.1">
    <property type="nucleotide sequence ID" value="NZ_BTCL01000020.1"/>
</dbReference>
<evidence type="ECO:0000313" key="2">
    <source>
        <dbReference type="Proteomes" id="UP001285921"/>
    </source>
</evidence>
<comment type="caution">
    <text evidence="1">The sequence shown here is derived from an EMBL/GenBank/DDBJ whole genome shotgun (WGS) entry which is preliminary data.</text>
</comment>
<dbReference type="Proteomes" id="UP001285921">
    <property type="component" value="Unassembled WGS sequence"/>
</dbReference>
<reference evidence="1 2" key="1">
    <citation type="submission" date="2023-05" db="EMBL/GenBank/DDBJ databases">
        <title>Draft genome of Paenibacillus sp. CCS26.</title>
        <authorList>
            <person name="Akita H."/>
            <person name="Shinto Y."/>
            <person name="Kimura Z."/>
        </authorList>
    </citation>
    <scope>NUCLEOTIDE SEQUENCE [LARGE SCALE GENOMIC DNA]</scope>
    <source>
        <strain evidence="1 2">CCS26</strain>
    </source>
</reference>
<accession>A0ABQ6NTS2</accession>
<keyword evidence="2" id="KW-1185">Reference proteome</keyword>
<protein>
    <submittedName>
        <fullName evidence="1">Uncharacterized protein</fullName>
    </submittedName>
</protein>
<proteinExistence type="predicted"/>
<evidence type="ECO:0000313" key="1">
    <source>
        <dbReference type="EMBL" id="GMK47522.1"/>
    </source>
</evidence>
<gene>
    <name evidence="1" type="ORF">PghCCS26_46520</name>
</gene>
<organism evidence="1 2">
    <name type="scientific">Paenibacillus glycanilyticus</name>
    <dbReference type="NCBI Taxonomy" id="126569"/>
    <lineage>
        <taxon>Bacteria</taxon>
        <taxon>Bacillati</taxon>
        <taxon>Bacillota</taxon>
        <taxon>Bacilli</taxon>
        <taxon>Bacillales</taxon>
        <taxon>Paenibacillaceae</taxon>
        <taxon>Paenibacillus</taxon>
    </lineage>
</organism>
<dbReference type="EMBL" id="BTCL01000020">
    <property type="protein sequence ID" value="GMK47522.1"/>
    <property type="molecule type" value="Genomic_DNA"/>
</dbReference>